<dbReference type="PANTHER" id="PTHR30404">
    <property type="entry name" value="N-ACETYLMURAMOYL-L-ALANINE AMIDASE"/>
    <property type="match status" value="1"/>
</dbReference>
<dbReference type="SMART" id="SM00646">
    <property type="entry name" value="Ami_3"/>
    <property type="match status" value="1"/>
</dbReference>
<feature type="domain" description="MurNAc-LAA" evidence="2">
    <location>
        <begin position="129"/>
        <end position="246"/>
    </location>
</feature>
<evidence type="ECO:0000259" key="2">
    <source>
        <dbReference type="SMART" id="SM00646"/>
    </source>
</evidence>
<organism evidence="3 4">
    <name type="scientific">Jutongia hominis</name>
    <dbReference type="NCBI Taxonomy" id="2763664"/>
    <lineage>
        <taxon>Bacteria</taxon>
        <taxon>Bacillati</taxon>
        <taxon>Bacillota</taxon>
        <taxon>Clostridia</taxon>
        <taxon>Lachnospirales</taxon>
        <taxon>Lachnospiraceae</taxon>
        <taxon>Jutongia</taxon>
    </lineage>
</organism>
<evidence type="ECO:0000256" key="1">
    <source>
        <dbReference type="ARBA" id="ARBA00022801"/>
    </source>
</evidence>
<dbReference type="Gene3D" id="3.40.630.40">
    <property type="entry name" value="Zn-dependent exopeptidases"/>
    <property type="match status" value="1"/>
</dbReference>
<evidence type="ECO:0000313" key="4">
    <source>
        <dbReference type="Proteomes" id="UP000637513"/>
    </source>
</evidence>
<dbReference type="EMBL" id="JACRSW010000040">
    <property type="protein sequence ID" value="MBC8558391.1"/>
    <property type="molecule type" value="Genomic_DNA"/>
</dbReference>
<dbReference type="Proteomes" id="UP000637513">
    <property type="component" value="Unassembled WGS sequence"/>
</dbReference>
<name>A0ABR7MX65_9FIRM</name>
<dbReference type="CDD" id="cd02696">
    <property type="entry name" value="MurNAc-LAA"/>
    <property type="match status" value="1"/>
</dbReference>
<accession>A0ABR7MX65</accession>
<sequence>MNEKEWKKLLIQGITLLCIVLLCCVYFDKGSCKKEINAAAKDKKPNIEMGAAAVSTASSISVESQPKVIVLDAGHGGIDEGASSANRKVQEKKYTLLLARKVKYLLEQKGIIVCMTRTQDADVTKACRVQLANTAGANLFVSIHCNTSDAWDTSANGLECLYATNKKALAAKNKKLAKTILHSLTKTTRLKKRGVIKRNGLYILRKAKIPSTIVEVGYLSNKKDLKTIIKESGQNAIAQGISDGIIQALEGNR</sequence>
<dbReference type="Pfam" id="PF01520">
    <property type="entry name" value="Amidase_3"/>
    <property type="match status" value="1"/>
</dbReference>
<protein>
    <submittedName>
        <fullName evidence="3">N-acetylmuramoyl-L-alanine amidase</fullName>
    </submittedName>
</protein>
<dbReference type="SUPFAM" id="SSF53187">
    <property type="entry name" value="Zn-dependent exopeptidases"/>
    <property type="match status" value="1"/>
</dbReference>
<dbReference type="InterPro" id="IPR002508">
    <property type="entry name" value="MurNAc-LAA_cat"/>
</dbReference>
<dbReference type="PANTHER" id="PTHR30404:SF0">
    <property type="entry name" value="N-ACETYLMURAMOYL-L-ALANINE AMIDASE AMIC"/>
    <property type="match status" value="1"/>
</dbReference>
<gene>
    <name evidence="3" type="ORF">H8700_11860</name>
</gene>
<keyword evidence="1" id="KW-0378">Hydrolase</keyword>
<reference evidence="3 4" key="1">
    <citation type="submission" date="2020-08" db="EMBL/GenBank/DDBJ databases">
        <title>Genome public.</title>
        <authorList>
            <person name="Liu C."/>
            <person name="Sun Q."/>
        </authorList>
    </citation>
    <scope>NUCLEOTIDE SEQUENCE [LARGE SCALE GENOMIC DNA]</scope>
    <source>
        <strain evidence="3 4">BX3</strain>
    </source>
</reference>
<keyword evidence="4" id="KW-1185">Reference proteome</keyword>
<evidence type="ECO:0000313" key="3">
    <source>
        <dbReference type="EMBL" id="MBC8558391.1"/>
    </source>
</evidence>
<dbReference type="RefSeq" id="WP_249305824.1">
    <property type="nucleotide sequence ID" value="NZ_JACRSW010000040.1"/>
</dbReference>
<proteinExistence type="predicted"/>
<dbReference type="InterPro" id="IPR050695">
    <property type="entry name" value="N-acetylmuramoyl_amidase_3"/>
</dbReference>
<comment type="caution">
    <text evidence="3">The sequence shown here is derived from an EMBL/GenBank/DDBJ whole genome shotgun (WGS) entry which is preliminary data.</text>
</comment>